<dbReference type="Proteomes" id="UP001162030">
    <property type="component" value="Chromosome"/>
</dbReference>
<keyword evidence="3" id="KW-1185">Reference proteome</keyword>
<organism evidence="2 3">
    <name type="scientific">Methylocaldum szegediense</name>
    <dbReference type="NCBI Taxonomy" id="73780"/>
    <lineage>
        <taxon>Bacteria</taxon>
        <taxon>Pseudomonadati</taxon>
        <taxon>Pseudomonadota</taxon>
        <taxon>Gammaproteobacteria</taxon>
        <taxon>Methylococcales</taxon>
        <taxon>Methylococcaceae</taxon>
        <taxon>Methylocaldum</taxon>
    </lineage>
</organism>
<feature type="transmembrane region" description="Helical" evidence="1">
    <location>
        <begin position="25"/>
        <end position="48"/>
    </location>
</feature>
<accession>A0ABM9I0K9</accession>
<name>A0ABM9I0K9_9GAMM</name>
<evidence type="ECO:0000313" key="3">
    <source>
        <dbReference type="Proteomes" id="UP001162030"/>
    </source>
</evidence>
<dbReference type="EMBL" id="OX458333">
    <property type="protein sequence ID" value="CAI8811268.1"/>
    <property type="molecule type" value="Genomic_DNA"/>
</dbReference>
<protein>
    <submittedName>
        <fullName evidence="2">Uncharacterized protein</fullName>
    </submittedName>
</protein>
<evidence type="ECO:0000313" key="2">
    <source>
        <dbReference type="EMBL" id="CAI8811268.1"/>
    </source>
</evidence>
<dbReference type="RefSeq" id="WP_026610148.1">
    <property type="nucleotide sequence ID" value="NZ_OX458333.1"/>
</dbReference>
<keyword evidence="1" id="KW-1133">Transmembrane helix</keyword>
<gene>
    <name evidence="2" type="ORF">MSZNOR_1783</name>
</gene>
<evidence type="ECO:0000256" key="1">
    <source>
        <dbReference type="SAM" id="Phobius"/>
    </source>
</evidence>
<reference evidence="2 3" key="1">
    <citation type="submission" date="2023-03" db="EMBL/GenBank/DDBJ databases">
        <authorList>
            <person name="Pearce D."/>
        </authorList>
    </citation>
    <scope>NUCLEOTIDE SEQUENCE [LARGE SCALE GENOMIC DNA]</scope>
    <source>
        <strain evidence="2">Msz</strain>
    </source>
</reference>
<sequence>MAEQDRGIPPILSPEAGEADISTKALIAAVIIFLVVVIVASAGAWLLIKRWAHIEPSPALPPSPQPTVQTEPPLQIAPALDLQSLRQREDRLLQSTEWIDQGAGIARIPIEDAMALLVKRTGRKDEPHTDHPRD</sequence>
<keyword evidence="1" id="KW-0472">Membrane</keyword>
<keyword evidence="1" id="KW-0812">Transmembrane</keyword>
<proteinExistence type="predicted"/>